<proteinExistence type="predicted"/>
<dbReference type="InterPro" id="IPR052514">
    <property type="entry name" value="SAM-dependent_MTase"/>
</dbReference>
<gene>
    <name evidence="2" type="ORF">A2755_01130</name>
</gene>
<dbReference type="STRING" id="1802555.A2755_01130"/>
<protein>
    <recommendedName>
        <fullName evidence="1">Methyltransferase FkbM domain-containing protein</fullName>
    </recommendedName>
</protein>
<dbReference type="SUPFAM" id="SSF53335">
    <property type="entry name" value="S-adenosyl-L-methionine-dependent methyltransferases"/>
    <property type="match status" value="1"/>
</dbReference>
<dbReference type="EMBL" id="MGIP01000002">
    <property type="protein sequence ID" value="OGM92353.1"/>
    <property type="molecule type" value="Genomic_DNA"/>
</dbReference>
<accession>A0A1F8DUN5</accession>
<reference evidence="2 3" key="1">
    <citation type="journal article" date="2016" name="Nat. Commun.">
        <title>Thousands of microbial genomes shed light on interconnected biogeochemical processes in an aquifer system.</title>
        <authorList>
            <person name="Anantharaman K."/>
            <person name="Brown C.T."/>
            <person name="Hug L.A."/>
            <person name="Sharon I."/>
            <person name="Castelle C.J."/>
            <person name="Probst A.J."/>
            <person name="Thomas B.C."/>
            <person name="Singh A."/>
            <person name="Wilkins M.J."/>
            <person name="Karaoz U."/>
            <person name="Brodie E.L."/>
            <person name="Williams K.H."/>
            <person name="Hubbard S.S."/>
            <person name="Banfield J.F."/>
        </authorList>
    </citation>
    <scope>NUCLEOTIDE SEQUENCE [LARGE SCALE GENOMIC DNA]</scope>
</reference>
<dbReference type="InterPro" id="IPR029063">
    <property type="entry name" value="SAM-dependent_MTases_sf"/>
</dbReference>
<comment type="caution">
    <text evidence="2">The sequence shown here is derived from an EMBL/GenBank/DDBJ whole genome shotgun (WGS) entry which is preliminary data.</text>
</comment>
<dbReference type="NCBIfam" id="TIGR01444">
    <property type="entry name" value="fkbM_fam"/>
    <property type="match status" value="1"/>
</dbReference>
<sequence>MKRLLRPKFWISRLFFFLHIPLPFRVRVTDRVRIALDPLSVPHALWLNRDKKGKDIEVVQNEVREGDVCVDVGANVGHLALVMAERAKNGTVIAVEPGIRMFQSLKKNIRKNGFKNIVPVHAAISEKEGDVEFYEYSHTDTFSSLVRSKNRSAHAYMVPSVTLRHILEQNGLGRIDFLKIDVEGAELHVLKSLGDRISDVRKIYFEYNEDNYRNFGYSGANVIAFLKENNFRLLTEEFTSDNYIAIRK</sequence>
<evidence type="ECO:0000313" key="2">
    <source>
        <dbReference type="EMBL" id="OGM92353.1"/>
    </source>
</evidence>
<dbReference type="PANTHER" id="PTHR34203">
    <property type="entry name" value="METHYLTRANSFERASE, FKBM FAMILY PROTEIN"/>
    <property type="match status" value="1"/>
</dbReference>
<name>A0A1F8DUN5_9BACT</name>
<dbReference type="Proteomes" id="UP000177029">
    <property type="component" value="Unassembled WGS sequence"/>
</dbReference>
<dbReference type="PANTHER" id="PTHR34203:SF15">
    <property type="entry name" value="SLL1173 PROTEIN"/>
    <property type="match status" value="1"/>
</dbReference>
<dbReference type="Pfam" id="PF05050">
    <property type="entry name" value="Methyltransf_21"/>
    <property type="match status" value="1"/>
</dbReference>
<dbReference type="AlphaFoldDB" id="A0A1F8DUN5"/>
<evidence type="ECO:0000313" key="3">
    <source>
        <dbReference type="Proteomes" id="UP000177029"/>
    </source>
</evidence>
<dbReference type="InterPro" id="IPR006342">
    <property type="entry name" value="FkbM_mtfrase"/>
</dbReference>
<evidence type="ECO:0000259" key="1">
    <source>
        <dbReference type="Pfam" id="PF05050"/>
    </source>
</evidence>
<dbReference type="Gene3D" id="3.40.50.150">
    <property type="entry name" value="Vaccinia Virus protein VP39"/>
    <property type="match status" value="1"/>
</dbReference>
<feature type="domain" description="Methyltransferase FkbM" evidence="1">
    <location>
        <begin position="71"/>
        <end position="233"/>
    </location>
</feature>
<organism evidence="2 3">
    <name type="scientific">Candidatus Wolfebacteria bacterium RIFCSPHIGHO2_01_FULL_48_22</name>
    <dbReference type="NCBI Taxonomy" id="1802555"/>
    <lineage>
        <taxon>Bacteria</taxon>
        <taxon>Candidatus Wolfeibacteriota</taxon>
    </lineage>
</organism>